<comment type="caution">
    <text evidence="1">The sequence shown here is derived from an EMBL/GenBank/DDBJ whole genome shotgun (WGS) entry which is preliminary data.</text>
</comment>
<dbReference type="AlphaFoldDB" id="A0AAD5L5M9"/>
<dbReference type="EMBL" id="WJBH02000007">
    <property type="protein sequence ID" value="KAI9555725.1"/>
    <property type="molecule type" value="Genomic_DNA"/>
</dbReference>
<organism evidence="1 2">
    <name type="scientific">Daphnia sinensis</name>
    <dbReference type="NCBI Taxonomy" id="1820382"/>
    <lineage>
        <taxon>Eukaryota</taxon>
        <taxon>Metazoa</taxon>
        <taxon>Ecdysozoa</taxon>
        <taxon>Arthropoda</taxon>
        <taxon>Crustacea</taxon>
        <taxon>Branchiopoda</taxon>
        <taxon>Diplostraca</taxon>
        <taxon>Cladocera</taxon>
        <taxon>Anomopoda</taxon>
        <taxon>Daphniidae</taxon>
        <taxon>Daphnia</taxon>
        <taxon>Daphnia similis group</taxon>
    </lineage>
</organism>
<reference evidence="1 2" key="1">
    <citation type="submission" date="2022-05" db="EMBL/GenBank/DDBJ databases">
        <title>A multi-omics perspective on studying reproductive biology in Daphnia sinensis.</title>
        <authorList>
            <person name="Jia J."/>
        </authorList>
    </citation>
    <scope>NUCLEOTIDE SEQUENCE [LARGE SCALE GENOMIC DNA]</scope>
    <source>
        <strain evidence="1 2">WSL</strain>
    </source>
</reference>
<gene>
    <name evidence="1" type="ORF">GHT06_018240</name>
</gene>
<evidence type="ECO:0000313" key="1">
    <source>
        <dbReference type="EMBL" id="KAI9555725.1"/>
    </source>
</evidence>
<name>A0AAD5L5M9_9CRUS</name>
<keyword evidence="2" id="KW-1185">Reference proteome</keyword>
<proteinExistence type="predicted"/>
<sequence>MSVCTIETPWTLNHWASVKRGRIKPKLVSLFAKTSQKIHERVLTSQRKFRSVYGHE</sequence>
<accession>A0AAD5L5M9</accession>
<protein>
    <submittedName>
        <fullName evidence="1">Uncharacterized protein</fullName>
    </submittedName>
</protein>
<dbReference type="Proteomes" id="UP000820818">
    <property type="component" value="Linkage Group LG7"/>
</dbReference>
<evidence type="ECO:0000313" key="2">
    <source>
        <dbReference type="Proteomes" id="UP000820818"/>
    </source>
</evidence>